<keyword evidence="3 6" id="KW-0479">Metal-binding</keyword>
<feature type="binding site" evidence="8">
    <location>
        <position position="331"/>
    </location>
    <ligand>
        <name>(3R)-3-methyl-D-ornithine</name>
        <dbReference type="ChEBI" id="CHEBI:64642"/>
    </ligand>
</feature>
<accession>B8DKH9</accession>
<evidence type="ECO:0000256" key="4">
    <source>
        <dbReference type="ARBA" id="ARBA00023004"/>
    </source>
</evidence>
<comment type="similarity">
    <text evidence="6">Belongs to the radical SAM superfamily. MqnC family.</text>
</comment>
<evidence type="ECO:0000256" key="2">
    <source>
        <dbReference type="ARBA" id="ARBA00022691"/>
    </source>
</evidence>
<dbReference type="PANTHER" id="PTHR43076:SF1">
    <property type="entry name" value="LIPOYL SYNTHASE 2"/>
    <property type="match status" value="1"/>
</dbReference>
<organism evidence="10">
    <name type="scientific">Nitratidesulfovibrio vulgaris (strain DSM 19637 / Miyazaki F)</name>
    <name type="common">Desulfovibrio vulgaris</name>
    <dbReference type="NCBI Taxonomy" id="883"/>
    <lineage>
        <taxon>Bacteria</taxon>
        <taxon>Pseudomonadati</taxon>
        <taxon>Thermodesulfobacteriota</taxon>
        <taxon>Desulfovibrionia</taxon>
        <taxon>Desulfovibrionales</taxon>
        <taxon>Desulfovibrionaceae</taxon>
        <taxon>Nitratidesulfovibrio</taxon>
    </lineage>
</organism>
<evidence type="ECO:0000256" key="5">
    <source>
        <dbReference type="ARBA" id="ARBA00023014"/>
    </source>
</evidence>
<dbReference type="NCBIfam" id="TIGR03699">
    <property type="entry name" value="menaquin_MqnC"/>
    <property type="match status" value="1"/>
</dbReference>
<feature type="binding site" evidence="8">
    <location>
        <position position="198"/>
    </location>
    <ligand>
        <name>S-adenosyl-L-methionine</name>
        <dbReference type="ChEBI" id="CHEBI:59789"/>
    </ligand>
</feature>
<dbReference type="GO" id="GO:0046992">
    <property type="term" value="F:oxidoreductase activity, acting on X-H and Y-H to form an X-Y bond"/>
    <property type="evidence" value="ECO:0007669"/>
    <property type="project" value="UniProtKB-UniRule"/>
</dbReference>
<dbReference type="SFLD" id="SFLDF00343">
    <property type="entry name" value="aminofutalosine_synthase_(mqnE"/>
    <property type="match status" value="1"/>
</dbReference>
<proteinExistence type="inferred from homology"/>
<evidence type="ECO:0000256" key="8">
    <source>
        <dbReference type="PIRSR" id="PIRSR004762-2"/>
    </source>
</evidence>
<dbReference type="eggNOG" id="COG1060">
    <property type="taxonomic scope" value="Bacteria"/>
</dbReference>
<dbReference type="GO" id="GO:0005506">
    <property type="term" value="F:iron ion binding"/>
    <property type="evidence" value="ECO:0007669"/>
    <property type="project" value="UniProtKB-UniRule"/>
</dbReference>
<feature type="binding site" evidence="6 7">
    <location>
        <position position="90"/>
    </location>
    <ligand>
        <name>[4Fe-4S] cluster</name>
        <dbReference type="ChEBI" id="CHEBI:49883"/>
        <note>4Fe-4S-S-AdoMet</note>
    </ligand>
</feature>
<protein>
    <recommendedName>
        <fullName evidence="6">Cyclic dehypoxanthine futalosine synthase</fullName>
        <shortName evidence="6">Cyclic DHFL synthase</shortName>
        <ecNumber evidence="6">1.21.98.1</ecNumber>
    </recommendedName>
    <alternativeName>
        <fullName evidence="6">Dehypoxanthine futalosine cyclase</fullName>
        <shortName evidence="6">DHFL cyclase</shortName>
    </alternativeName>
    <alternativeName>
        <fullName evidence="6">Menaquinone biosynthetic enzyme MqnC</fullName>
    </alternativeName>
</protein>
<dbReference type="InterPro" id="IPR058240">
    <property type="entry name" value="rSAM_sf"/>
</dbReference>
<dbReference type="PIRSF" id="PIRSF004762">
    <property type="entry name" value="CHP00423"/>
    <property type="match status" value="1"/>
</dbReference>
<dbReference type="STRING" id="883.DvMF_1189"/>
<dbReference type="InterPro" id="IPR034405">
    <property type="entry name" value="F420"/>
</dbReference>
<dbReference type="GO" id="GO:0051539">
    <property type="term" value="F:4 iron, 4 sulfur cluster binding"/>
    <property type="evidence" value="ECO:0007669"/>
    <property type="project" value="UniProtKB-KW"/>
</dbReference>
<keyword evidence="6" id="KW-0474">Menaquinone biosynthesis</keyword>
<keyword evidence="5 6" id="KW-0411">Iron-sulfur</keyword>
<dbReference type="Gene3D" id="3.20.20.70">
    <property type="entry name" value="Aldolase class I"/>
    <property type="match status" value="1"/>
</dbReference>
<gene>
    <name evidence="6" type="primary">mqnC</name>
    <name evidence="10" type="ordered locus">DvMF_1189</name>
</gene>
<dbReference type="GO" id="GO:0044689">
    <property type="term" value="F:7,8-didemethyl-8-hydroxy-5-deazariboflavin synthase activity"/>
    <property type="evidence" value="ECO:0007669"/>
    <property type="project" value="TreeGrafter"/>
</dbReference>
<dbReference type="InterPro" id="IPR013785">
    <property type="entry name" value="Aldolase_TIM"/>
</dbReference>
<feature type="domain" description="Radical SAM core" evidence="9">
    <location>
        <begin position="72"/>
        <end position="304"/>
    </location>
</feature>
<dbReference type="GO" id="GO:0016765">
    <property type="term" value="F:transferase activity, transferring alkyl or aryl (other than methyl) groups"/>
    <property type="evidence" value="ECO:0007669"/>
    <property type="project" value="InterPro"/>
</dbReference>
<feature type="binding site" evidence="8">
    <location>
        <position position="309"/>
    </location>
    <ligand>
        <name>(3R)-3-methyl-D-ornithine</name>
        <dbReference type="ChEBI" id="CHEBI:64642"/>
    </ligand>
</feature>
<feature type="binding site" evidence="8">
    <location>
        <position position="162"/>
    </location>
    <ligand>
        <name>(3R)-3-methyl-D-ornithine</name>
        <dbReference type="ChEBI" id="CHEBI:64642"/>
    </ligand>
</feature>
<comment type="catalytic activity">
    <reaction evidence="6">
        <text>dehypoxanthine futalosine + S-adenosyl-L-methionine = cyclic dehypoxanthinylfutalosinate + 5'-deoxyadenosine + L-methionine + H(+)</text>
        <dbReference type="Rhea" id="RHEA:33083"/>
        <dbReference type="ChEBI" id="CHEBI:15378"/>
        <dbReference type="ChEBI" id="CHEBI:17319"/>
        <dbReference type="ChEBI" id="CHEBI:57844"/>
        <dbReference type="ChEBI" id="CHEBI:58864"/>
        <dbReference type="ChEBI" id="CHEBI:59789"/>
        <dbReference type="ChEBI" id="CHEBI:64270"/>
        <dbReference type="EC" id="1.21.98.1"/>
    </reaction>
</comment>
<sequence>MSAAANATNAPIMPGGSSLGESADVRAVAAKVLEGQRLTRADADLLYDHAGLHTLGHLAHAVRLRKHPQPVVTYVADRNINYSNVCVCACRFCAFFRAPGHPEGYVLSREELGRKIEETLALGGTQILLQGGHHPDLPLSFYEGMIGWIRDTYPAIHIHAFSPPEIVFFAELEKITVAEVITRLRAAGLHSIPGGGAEILVDEVRTQVSPNKCSAARWLGVMEEAHTQGLRTTATMMFGHEEQPRHRLDHLFAVREVQDRTHGFTAFIPWTFQPAHTNIHRDPEPAPAYLRLLALSRLVLDNVDNVQASWVTMGPQVAQLALYFGANDFGSLMIEENVVAAAGVSFSLSRREIHNCIRAAGFTPVQRTMNYTPVSPQPVVEGEIQG</sequence>
<dbReference type="PROSITE" id="PS51918">
    <property type="entry name" value="RADICAL_SAM"/>
    <property type="match status" value="1"/>
</dbReference>
<evidence type="ECO:0000256" key="7">
    <source>
        <dbReference type="PIRSR" id="PIRSR004762-1"/>
    </source>
</evidence>
<evidence type="ECO:0000256" key="1">
    <source>
        <dbReference type="ARBA" id="ARBA00022485"/>
    </source>
</evidence>
<dbReference type="SFLD" id="SFLDG01389">
    <property type="entry name" value="menaquinone_synthsis_involved"/>
    <property type="match status" value="1"/>
</dbReference>
<dbReference type="InterPro" id="IPR045567">
    <property type="entry name" value="CofH/MnqC-like_C"/>
</dbReference>
<keyword evidence="1 6" id="KW-0004">4Fe-4S</keyword>
<dbReference type="KEGG" id="dvm:DvMF_1189"/>
<dbReference type="SFLD" id="SFLDF00342">
    <property type="entry name" value="cyclic_dehypoxanthine_futalosi"/>
    <property type="match status" value="1"/>
</dbReference>
<evidence type="ECO:0000259" key="9">
    <source>
        <dbReference type="PROSITE" id="PS51918"/>
    </source>
</evidence>
<evidence type="ECO:0000313" key="10">
    <source>
        <dbReference type="EMBL" id="ACL08141.1"/>
    </source>
</evidence>
<dbReference type="InterPro" id="IPR020050">
    <property type="entry name" value="FO_synthase_su2"/>
</dbReference>
<evidence type="ECO:0000256" key="6">
    <source>
        <dbReference type="HAMAP-Rule" id="MF_00992"/>
    </source>
</evidence>
<dbReference type="Pfam" id="PF19288">
    <property type="entry name" value="CofH_C"/>
    <property type="match status" value="1"/>
</dbReference>
<keyword evidence="6" id="KW-0560">Oxidoreductase</keyword>
<dbReference type="EMBL" id="CP001197">
    <property type="protein sequence ID" value="ACL08141.1"/>
    <property type="molecule type" value="Genomic_DNA"/>
</dbReference>
<comment type="function">
    <text evidence="6">Radical SAM enzyme that catalyzes the cyclization of dehypoxanthine futalosine (DHFL) into cyclic dehypoxanthine futalosine (CDHFL), a step in the biosynthesis of menaquinone (MK, vitamin K2).</text>
</comment>
<comment type="cofactor">
    <cofactor evidence="6 7">
        <name>[4Fe-4S] cluster</name>
        <dbReference type="ChEBI" id="CHEBI:49883"/>
    </cofactor>
    <text evidence="6 7">Binds 1 [4Fe-4S] cluster. The cluster is coordinated with 3 cysteines and an exchangeable S-adenosyl-L-methionine.</text>
</comment>
<evidence type="ECO:0000256" key="3">
    <source>
        <dbReference type="ARBA" id="ARBA00022723"/>
    </source>
</evidence>
<dbReference type="HAMAP" id="MF_00992">
    <property type="entry name" value="MqnC"/>
    <property type="match status" value="1"/>
</dbReference>
<dbReference type="Pfam" id="PF04055">
    <property type="entry name" value="Radical_SAM"/>
    <property type="match status" value="1"/>
</dbReference>
<keyword evidence="4 6" id="KW-0408">Iron</keyword>
<dbReference type="NCBIfam" id="TIGR00423">
    <property type="entry name" value="CofH family radical SAM protein"/>
    <property type="match status" value="1"/>
</dbReference>
<reference evidence="10" key="1">
    <citation type="submission" date="2008-10" db="EMBL/GenBank/DDBJ databases">
        <title>Complete sequence of Desulfovibrio vulgaris str. 'Miyazaki F'.</title>
        <authorList>
            <person name="Lucas S."/>
            <person name="Copeland A."/>
            <person name="Lapidus A."/>
            <person name="Glavina del Rio T."/>
            <person name="Dalin E."/>
            <person name="Tice H."/>
            <person name="Bruce D."/>
            <person name="Goodwin L."/>
            <person name="Pitluck S."/>
            <person name="Sims D."/>
            <person name="Brettin T."/>
            <person name="Detter J.C."/>
            <person name="Han C."/>
            <person name="Larimer F."/>
            <person name="Land M."/>
            <person name="Hauser L."/>
            <person name="Kyrpides N."/>
            <person name="Mikhailova N."/>
            <person name="Hazen T.C."/>
            <person name="Richardson P."/>
        </authorList>
    </citation>
    <scope>NUCLEOTIDE SEQUENCE</scope>
    <source>
        <strain evidence="10">Miyazaki F</strain>
    </source>
</reference>
<dbReference type="HOGENOM" id="CLU_040406_1_0_7"/>
<dbReference type="UniPathway" id="UPA00079"/>
<dbReference type="InterPro" id="IPR022431">
    <property type="entry name" value="Cyclic_DHFL_synthase_mqnC"/>
</dbReference>
<dbReference type="EC" id="1.21.98.1" evidence="6"/>
<keyword evidence="2 6" id="KW-0949">S-adenosyl-L-methionine</keyword>
<dbReference type="GO" id="GO:0009234">
    <property type="term" value="P:menaquinone biosynthetic process"/>
    <property type="evidence" value="ECO:0007669"/>
    <property type="project" value="UniProtKB-UniRule"/>
</dbReference>
<dbReference type="SFLD" id="SFLDS00029">
    <property type="entry name" value="Radical_SAM"/>
    <property type="match status" value="1"/>
</dbReference>
<dbReference type="SFLD" id="SFLDG01064">
    <property type="entry name" value="F420__menaquinone_cofactor_bio"/>
    <property type="match status" value="1"/>
</dbReference>
<dbReference type="AlphaFoldDB" id="B8DKH9"/>
<dbReference type="SUPFAM" id="SSF102114">
    <property type="entry name" value="Radical SAM enzymes"/>
    <property type="match status" value="1"/>
</dbReference>
<feature type="binding site" evidence="8">
    <location>
        <position position="92"/>
    </location>
    <ligand>
        <name>S-adenosyl-L-methionine</name>
        <dbReference type="ChEBI" id="CHEBI:59789"/>
    </ligand>
</feature>
<comment type="pathway">
    <text evidence="6">Quinol/quinone metabolism; menaquinone biosynthesis.</text>
</comment>
<dbReference type="PANTHER" id="PTHR43076">
    <property type="entry name" value="FO SYNTHASE (COFH)"/>
    <property type="match status" value="1"/>
</dbReference>
<name>B8DKH9_NITV9</name>
<feature type="binding site" evidence="6 7">
    <location>
        <position position="86"/>
    </location>
    <ligand>
        <name>[4Fe-4S] cluster</name>
        <dbReference type="ChEBI" id="CHEBI:49883"/>
        <note>4Fe-4S-S-AdoMet</note>
    </ligand>
</feature>
<feature type="binding site" evidence="6 7">
    <location>
        <position position="93"/>
    </location>
    <ligand>
        <name>[4Fe-4S] cluster</name>
        <dbReference type="ChEBI" id="CHEBI:49883"/>
        <note>4Fe-4S-S-AdoMet</note>
    </ligand>
</feature>
<dbReference type="InterPro" id="IPR007197">
    <property type="entry name" value="rSAM"/>
</dbReference>